<accession>A0ABU1NLI4</accession>
<keyword evidence="4" id="KW-1185">Reference proteome</keyword>
<evidence type="ECO:0000313" key="3">
    <source>
        <dbReference type="EMBL" id="MDR6539212.1"/>
    </source>
</evidence>
<gene>
    <name evidence="3" type="ORF">J2739_005008</name>
</gene>
<protein>
    <submittedName>
        <fullName evidence="3">Chromosome segregation ATPase</fullName>
    </submittedName>
</protein>
<evidence type="ECO:0000256" key="1">
    <source>
        <dbReference type="SAM" id="MobiDB-lite"/>
    </source>
</evidence>
<proteinExistence type="predicted"/>
<feature type="region of interest" description="Disordered" evidence="1">
    <location>
        <begin position="316"/>
        <end position="357"/>
    </location>
</feature>
<evidence type="ECO:0000313" key="4">
    <source>
        <dbReference type="Proteomes" id="UP001184230"/>
    </source>
</evidence>
<feature type="compositionally biased region" description="Basic and acidic residues" evidence="1">
    <location>
        <begin position="316"/>
        <end position="328"/>
    </location>
</feature>
<dbReference type="EMBL" id="JAVDRF010000015">
    <property type="protein sequence ID" value="MDR6539212.1"/>
    <property type="molecule type" value="Genomic_DNA"/>
</dbReference>
<feature type="compositionally biased region" description="Basic residues" evidence="1">
    <location>
        <begin position="348"/>
        <end position="357"/>
    </location>
</feature>
<name>A0ABU1NLI4_9BURK</name>
<organism evidence="3 4">
    <name type="scientific">Variovorax soli</name>
    <dbReference type="NCBI Taxonomy" id="376815"/>
    <lineage>
        <taxon>Bacteria</taxon>
        <taxon>Pseudomonadati</taxon>
        <taxon>Pseudomonadota</taxon>
        <taxon>Betaproteobacteria</taxon>
        <taxon>Burkholderiales</taxon>
        <taxon>Comamonadaceae</taxon>
        <taxon>Variovorax</taxon>
    </lineage>
</organism>
<comment type="caution">
    <text evidence="3">The sequence shown here is derived from an EMBL/GenBank/DDBJ whole genome shotgun (WGS) entry which is preliminary data.</text>
</comment>
<feature type="domain" description="KfrA N-terminal DNA-binding" evidence="2">
    <location>
        <begin position="14"/>
        <end position="138"/>
    </location>
</feature>
<dbReference type="Pfam" id="PF11740">
    <property type="entry name" value="KfrA_N"/>
    <property type="match status" value="1"/>
</dbReference>
<evidence type="ECO:0000259" key="2">
    <source>
        <dbReference type="Pfam" id="PF11740"/>
    </source>
</evidence>
<dbReference type="Proteomes" id="UP001184230">
    <property type="component" value="Unassembled WGS sequence"/>
</dbReference>
<dbReference type="InterPro" id="IPR021104">
    <property type="entry name" value="KfrA_DNA-bd_N"/>
</dbReference>
<dbReference type="RefSeq" id="WP_309906719.1">
    <property type="nucleotide sequence ID" value="NZ_JAVDRF010000015.1"/>
</dbReference>
<sequence length="357" mass="39635">MSEIAGVRSHGIQEADVFAAADALLAEGKRPTIERVRLKIGRGSPNTVSPMLERWFATLGERLVSLQAGPTRSAGNDPDGMPVGVRNAAKLLWETARREAEEVQRGELESVRAELQARESALAEAQRALAQREDAFAQARVGLDAALASSQQARETMERQLKEHAIEAHRVRVGLEDEIKRLTALLSQVAEARERMRREHAMAMGARDQDLRQAEERHAGQEKRMLAEVDRARQEAKALEAELAKEQQRRTKGEEVAAKRLEAELEKLQQVREAARQADAGLREQLAAQGIELAQARAQCVAQQARLDALEQRVDEERAAHDSTRRLLAEAVTRPQKSPGKKPTVTIKRAKKAVKPE</sequence>
<reference evidence="3 4" key="1">
    <citation type="submission" date="2023-07" db="EMBL/GenBank/DDBJ databases">
        <title>Sorghum-associated microbial communities from plants grown in Nebraska, USA.</title>
        <authorList>
            <person name="Schachtman D."/>
        </authorList>
    </citation>
    <scope>NUCLEOTIDE SEQUENCE [LARGE SCALE GENOMIC DNA]</scope>
    <source>
        <strain evidence="3 4">DS1781</strain>
    </source>
</reference>